<proteinExistence type="predicted"/>
<sequence length="189" mass="20909">MKKSENLNYLERLKKIIKIISNSNEFHQTISELSESIIASNSANKIVAIYGNGGSAADAQHFSAELMGTYLRKDRKSYRSIALTADTSFMTAWSNDFAFSSVFSRQIEALSSNIGLSIGLSTSGKSENVLNALKLSNSLDIKTVLISGENCPEHDFVKKIFRVPSDETSIIQTVTQIMYHSICNELEKV</sequence>
<dbReference type="AlphaFoldDB" id="A0A0A2AEL0"/>
<dbReference type="PROSITE" id="PS51464">
    <property type="entry name" value="SIS"/>
    <property type="match status" value="1"/>
</dbReference>
<dbReference type="CDD" id="cd05006">
    <property type="entry name" value="SIS_GmhA"/>
    <property type="match status" value="1"/>
</dbReference>
<evidence type="ECO:0000313" key="3">
    <source>
        <dbReference type="Proteomes" id="UP000030533"/>
    </source>
</evidence>
<dbReference type="RefSeq" id="WP_032516475.1">
    <property type="nucleotide sequence ID" value="NZ_JNAO01000013.1"/>
</dbReference>
<dbReference type="GO" id="GO:1901135">
    <property type="term" value="P:carbohydrate derivative metabolic process"/>
    <property type="evidence" value="ECO:0007669"/>
    <property type="project" value="InterPro"/>
</dbReference>
<gene>
    <name evidence="2" type="ORF">EU98_1855</name>
</gene>
<dbReference type="InterPro" id="IPR001347">
    <property type="entry name" value="SIS_dom"/>
</dbReference>
<dbReference type="Proteomes" id="UP000030533">
    <property type="component" value="Unassembled WGS sequence"/>
</dbReference>
<dbReference type="STRING" id="167548.EU98_1855"/>
<dbReference type="EMBL" id="JNAO01000013">
    <property type="protein sequence ID" value="KGG00323.1"/>
    <property type="molecule type" value="Genomic_DNA"/>
</dbReference>
<dbReference type="SUPFAM" id="SSF53697">
    <property type="entry name" value="SIS domain"/>
    <property type="match status" value="1"/>
</dbReference>
<dbReference type="InterPro" id="IPR035461">
    <property type="entry name" value="GmhA/DiaA"/>
</dbReference>
<dbReference type="GO" id="GO:0097367">
    <property type="term" value="F:carbohydrate derivative binding"/>
    <property type="evidence" value="ECO:0007669"/>
    <property type="project" value="InterPro"/>
</dbReference>
<dbReference type="eggNOG" id="COG0279">
    <property type="taxonomic scope" value="Bacteria"/>
</dbReference>
<reference evidence="3" key="1">
    <citation type="journal article" date="2014" name="Sci. Data">
        <title>Genomes of diverse isolates of the marine cyanobacterium Prochlorococcus.</title>
        <authorList>
            <person name="Biller S."/>
            <person name="Berube P."/>
            <person name="Thompson J."/>
            <person name="Kelly L."/>
            <person name="Roggensack S."/>
            <person name="Awad L."/>
            <person name="Roache-Johnson K."/>
            <person name="Ding H."/>
            <person name="Giovannoni S.J."/>
            <person name="Moore L.R."/>
            <person name="Chisholm S.W."/>
        </authorList>
    </citation>
    <scope>NUCLEOTIDE SEQUENCE [LARGE SCALE GENOMIC DNA]</scope>
    <source>
        <strain evidence="3">MIT 9314</strain>
    </source>
</reference>
<dbReference type="InterPro" id="IPR050099">
    <property type="entry name" value="SIS_GmhA/DiaA_subfam"/>
</dbReference>
<keyword evidence="2" id="KW-0413">Isomerase</keyword>
<protein>
    <submittedName>
        <fullName evidence="2">Phosphoheptose isomerase</fullName>
        <ecNumber evidence="2">5.3.1.-</ecNumber>
    </submittedName>
</protein>
<accession>A0A0A2AEL0</accession>
<organism evidence="2 3">
    <name type="scientific">Prochlorococcus marinus str. MIT 9314</name>
    <dbReference type="NCBI Taxonomy" id="167548"/>
    <lineage>
        <taxon>Bacteria</taxon>
        <taxon>Bacillati</taxon>
        <taxon>Cyanobacteriota</taxon>
        <taxon>Cyanophyceae</taxon>
        <taxon>Synechococcales</taxon>
        <taxon>Prochlorococcaceae</taxon>
        <taxon>Prochlorococcus</taxon>
    </lineage>
</organism>
<evidence type="ECO:0000313" key="2">
    <source>
        <dbReference type="EMBL" id="KGG00323.1"/>
    </source>
</evidence>
<comment type="caution">
    <text evidence="2">The sequence shown here is derived from an EMBL/GenBank/DDBJ whole genome shotgun (WGS) entry which is preliminary data.</text>
</comment>
<dbReference type="PANTHER" id="PTHR30390">
    <property type="entry name" value="SEDOHEPTULOSE 7-PHOSPHATE ISOMERASE / DNAA INITIATOR-ASSOCIATING FACTOR FOR REPLICATION INITIATION"/>
    <property type="match status" value="1"/>
</dbReference>
<dbReference type="InterPro" id="IPR046348">
    <property type="entry name" value="SIS_dom_sf"/>
</dbReference>
<name>A0A0A2AEL0_PROMR</name>
<dbReference type="Pfam" id="PF13580">
    <property type="entry name" value="SIS_2"/>
    <property type="match status" value="1"/>
</dbReference>
<evidence type="ECO:0000259" key="1">
    <source>
        <dbReference type="PROSITE" id="PS51464"/>
    </source>
</evidence>
<dbReference type="Gene3D" id="3.40.50.10490">
    <property type="entry name" value="Glucose-6-phosphate isomerase like protein, domain 1"/>
    <property type="match status" value="1"/>
</dbReference>
<dbReference type="EC" id="5.3.1.-" evidence="2"/>
<feature type="domain" description="SIS" evidence="1">
    <location>
        <begin position="33"/>
        <end position="189"/>
    </location>
</feature>
<dbReference type="GO" id="GO:0016853">
    <property type="term" value="F:isomerase activity"/>
    <property type="evidence" value="ECO:0007669"/>
    <property type="project" value="UniProtKB-KW"/>
</dbReference>